<reference evidence="1" key="2">
    <citation type="submission" date="2025-03" db="EMBL/GenBank/DDBJ databases">
        <authorList>
            <consortium name="ELIXIR-Norway"/>
            <consortium name="Elixir Norway"/>
        </authorList>
    </citation>
    <scope>NUCLEOTIDE SEQUENCE</scope>
</reference>
<sequence length="140" mass="16074">MTTIHHKQMLQEHVTEEMVRRNFSSSTEFFSFKHLCWRERPGVGGKASAGRLTRVVNKEHVLKLESLTSDNSDNYKYIASNDHADAIYTVSLLVTEAQEKLDFKKMLKKSGPPASKKRQKKVTDEKEMLKIFFQGAQEGL</sequence>
<evidence type="ECO:0000313" key="2">
    <source>
        <dbReference type="Proteomes" id="UP001162501"/>
    </source>
</evidence>
<evidence type="ECO:0000313" key="1">
    <source>
        <dbReference type="EMBL" id="CAN0320935.1"/>
    </source>
</evidence>
<dbReference type="EMBL" id="OX596110">
    <property type="protein sequence ID" value="CAN0320935.1"/>
    <property type="molecule type" value="Genomic_DNA"/>
</dbReference>
<organism evidence="1 2">
    <name type="scientific">Rangifer tarandus platyrhynchus</name>
    <name type="common">Svalbard reindeer</name>
    <dbReference type="NCBI Taxonomy" id="3082113"/>
    <lineage>
        <taxon>Eukaryota</taxon>
        <taxon>Metazoa</taxon>
        <taxon>Chordata</taxon>
        <taxon>Craniata</taxon>
        <taxon>Vertebrata</taxon>
        <taxon>Euteleostomi</taxon>
        <taxon>Mammalia</taxon>
        <taxon>Eutheria</taxon>
        <taxon>Laurasiatheria</taxon>
        <taxon>Artiodactyla</taxon>
        <taxon>Ruminantia</taxon>
        <taxon>Pecora</taxon>
        <taxon>Cervidae</taxon>
        <taxon>Odocoileinae</taxon>
        <taxon>Rangifer</taxon>
    </lineage>
</organism>
<proteinExistence type="predicted"/>
<gene>
    <name evidence="1" type="ORF">MRATA1EN22A_LOCUS15586</name>
</gene>
<accession>A0AC59Z9I1</accession>
<reference evidence="1" key="1">
    <citation type="submission" date="2023-05" db="EMBL/GenBank/DDBJ databases">
        <authorList>
            <consortium name="ELIXIR-Norway"/>
        </authorList>
    </citation>
    <scope>NUCLEOTIDE SEQUENCE</scope>
</reference>
<protein>
    <submittedName>
        <fullName evidence="1">Uncharacterized protein</fullName>
    </submittedName>
</protein>
<name>A0AC59Z9I1_RANTA</name>
<dbReference type="Proteomes" id="UP001162501">
    <property type="component" value="Chromosome 26"/>
</dbReference>